<evidence type="ECO:0000256" key="1">
    <source>
        <dbReference type="SAM" id="Phobius"/>
    </source>
</evidence>
<dbReference type="Pfam" id="PF07811">
    <property type="entry name" value="TadE"/>
    <property type="match status" value="1"/>
</dbReference>
<dbReference type="Proteomes" id="UP000217211">
    <property type="component" value="Plasmid pSJ05684b"/>
</dbReference>
<sequence length="198" mass="20534">MNFIRSGKTRIRSTFGRLRTHHSGRRGNAAIEFALVTPIFAVILAGGLDLAMLVFSRFRLEAAVSNSASYALVQADMVDAKNSSDLAEKLAVMIASEDAGGNKHASIVVNNGASADYNGTKISIRGMPGRGDACYCPSGSAASLVWGSARTCASACPSGGKAGKFVVVTVKQAYTPLFSSLGIVKGDSIDASAVIRAK</sequence>
<feature type="domain" description="TadE-like" evidence="2">
    <location>
        <begin position="27"/>
        <end position="68"/>
    </location>
</feature>
<geneLocation type="plasmid" evidence="4">
    <name>psj05684b</name>
</geneLocation>
<evidence type="ECO:0000259" key="2">
    <source>
        <dbReference type="Pfam" id="PF07811"/>
    </source>
</evidence>
<keyword evidence="4" id="KW-1185">Reference proteome</keyword>
<dbReference type="OrthoDB" id="7356451at2"/>
<dbReference type="RefSeq" id="WP_050980086.1">
    <property type="nucleotide sequence ID" value="NZ_AJQT01000077.1"/>
</dbReference>
<dbReference type="InterPro" id="IPR012495">
    <property type="entry name" value="TadE-like_dom"/>
</dbReference>
<feature type="transmembrane region" description="Helical" evidence="1">
    <location>
        <begin position="33"/>
        <end position="55"/>
    </location>
</feature>
<dbReference type="EMBL" id="CP023068">
    <property type="protein sequence ID" value="ASY66656.1"/>
    <property type="molecule type" value="Genomic_DNA"/>
</dbReference>
<accession>A0A249PLI7</accession>
<protein>
    <recommendedName>
        <fullName evidence="2">TadE-like domain-containing protein</fullName>
    </recommendedName>
</protein>
<dbReference type="AlphaFoldDB" id="A0A249PLI7"/>
<dbReference type="KEGG" id="esj:SJ05684_b56740"/>
<reference evidence="3 4" key="1">
    <citation type="submission" date="2017-08" db="EMBL/GenBank/DDBJ databases">
        <title>Multipartite genome sequences of Sinorhizobium species nodulating soybeans.</title>
        <authorList>
            <person name="Tian C.F."/>
        </authorList>
    </citation>
    <scope>NUCLEOTIDE SEQUENCE [LARGE SCALE GENOMIC DNA]</scope>
    <source>
        <strain evidence="3 4">CCBAU 05684</strain>
        <plasmid evidence="4">psj05684b</plasmid>
    </source>
</reference>
<proteinExistence type="predicted"/>
<dbReference type="eggNOG" id="ENOG5032WAF">
    <property type="taxonomic scope" value="Bacteria"/>
</dbReference>
<evidence type="ECO:0000313" key="4">
    <source>
        <dbReference type="Proteomes" id="UP000217211"/>
    </source>
</evidence>
<keyword evidence="3" id="KW-0614">Plasmid</keyword>
<organism evidence="3 4">
    <name type="scientific">Sinorhizobium sojae CCBAU 05684</name>
    <dbReference type="NCBI Taxonomy" id="716928"/>
    <lineage>
        <taxon>Bacteria</taxon>
        <taxon>Pseudomonadati</taxon>
        <taxon>Pseudomonadota</taxon>
        <taxon>Alphaproteobacteria</taxon>
        <taxon>Hyphomicrobiales</taxon>
        <taxon>Rhizobiaceae</taxon>
        <taxon>Sinorhizobium/Ensifer group</taxon>
        <taxon>Sinorhizobium</taxon>
    </lineage>
</organism>
<keyword evidence="1" id="KW-1133">Transmembrane helix</keyword>
<gene>
    <name evidence="3" type="ORF">SJ05684_b56740</name>
</gene>
<keyword evidence="1" id="KW-0812">Transmembrane</keyword>
<dbReference type="STRING" id="716928.GCA_000261485_03703"/>
<name>A0A249PLI7_9HYPH</name>
<keyword evidence="1" id="KW-0472">Membrane</keyword>
<evidence type="ECO:0000313" key="3">
    <source>
        <dbReference type="EMBL" id="ASY66656.1"/>
    </source>
</evidence>